<dbReference type="EMBL" id="AP011115">
    <property type="protein sequence ID" value="BAH48366.1"/>
    <property type="molecule type" value="Genomic_DNA"/>
</dbReference>
<gene>
    <name evidence="1" type="ordered locus">ROP_01190</name>
</gene>
<name>C1ASB7_RHOOB</name>
<sequence length="78" mass="8316">MSSSPAEPDPGGHRASQPYLDHLLDPADATISTLRASRLLALANSHDPHLIATTYGMSAEGVLAYFADRVDRTLLADL</sequence>
<dbReference type="RefSeq" id="WP_012687375.1">
    <property type="nucleotide sequence ID" value="NC_012522.1"/>
</dbReference>
<protein>
    <recommendedName>
        <fullName evidence="3">Integrase</fullName>
    </recommendedName>
</protein>
<dbReference type="AlphaFoldDB" id="C1ASB7"/>
<dbReference type="KEGG" id="rop:ROP_01190"/>
<evidence type="ECO:0000313" key="2">
    <source>
        <dbReference type="Proteomes" id="UP000002212"/>
    </source>
</evidence>
<reference evidence="1 2" key="1">
    <citation type="submission" date="2009-03" db="EMBL/GenBank/DDBJ databases">
        <title>Comparison of the complete genome sequences of Rhodococcus erythropolis PR4 and Rhodococcus opacus B4.</title>
        <authorList>
            <person name="Takarada H."/>
            <person name="Sekine M."/>
            <person name="Hosoyama A."/>
            <person name="Yamada R."/>
            <person name="Fujisawa T."/>
            <person name="Omata S."/>
            <person name="Shimizu A."/>
            <person name="Tsukatani N."/>
            <person name="Tanikawa S."/>
            <person name="Fujita N."/>
            <person name="Harayama S."/>
        </authorList>
    </citation>
    <scope>NUCLEOTIDE SEQUENCE [LARGE SCALE GENOMIC DNA]</scope>
    <source>
        <strain evidence="1 2">B4</strain>
    </source>
</reference>
<organism evidence="1 2">
    <name type="scientific">Rhodococcus opacus (strain B4)</name>
    <dbReference type="NCBI Taxonomy" id="632772"/>
    <lineage>
        <taxon>Bacteria</taxon>
        <taxon>Bacillati</taxon>
        <taxon>Actinomycetota</taxon>
        <taxon>Actinomycetes</taxon>
        <taxon>Mycobacteriales</taxon>
        <taxon>Nocardiaceae</taxon>
        <taxon>Rhodococcus</taxon>
    </lineage>
</organism>
<evidence type="ECO:0000313" key="1">
    <source>
        <dbReference type="EMBL" id="BAH48366.1"/>
    </source>
</evidence>
<evidence type="ECO:0008006" key="3">
    <source>
        <dbReference type="Google" id="ProtNLM"/>
    </source>
</evidence>
<dbReference type="Proteomes" id="UP000002212">
    <property type="component" value="Chromosome"/>
</dbReference>
<accession>C1ASB7</accession>
<dbReference type="HOGENOM" id="CLU_2619699_0_0_11"/>
<dbReference type="PATRIC" id="fig|632772.20.peg.146"/>
<proteinExistence type="predicted"/>